<evidence type="ECO:0000313" key="1">
    <source>
        <dbReference type="EMBL" id="MBO8441069.1"/>
    </source>
</evidence>
<proteinExistence type="predicted"/>
<reference evidence="1" key="2">
    <citation type="journal article" date="2021" name="PeerJ">
        <title>Extensive microbial diversity within the chicken gut microbiome revealed by metagenomics and culture.</title>
        <authorList>
            <person name="Gilroy R."/>
            <person name="Ravi A."/>
            <person name="Getino M."/>
            <person name="Pursley I."/>
            <person name="Horton D.L."/>
            <person name="Alikhan N.F."/>
            <person name="Baker D."/>
            <person name="Gharbi K."/>
            <person name="Hall N."/>
            <person name="Watson M."/>
            <person name="Adriaenssens E.M."/>
            <person name="Foster-Nyarko E."/>
            <person name="Jarju S."/>
            <person name="Secka A."/>
            <person name="Antonio M."/>
            <person name="Oren A."/>
            <person name="Chaudhuri R.R."/>
            <person name="La Ragione R."/>
            <person name="Hildebrand F."/>
            <person name="Pallen M.J."/>
        </authorList>
    </citation>
    <scope>NUCLEOTIDE SEQUENCE</scope>
    <source>
        <strain evidence="1">C6-149</strain>
    </source>
</reference>
<accession>A0A9D9E8T1</accession>
<organism evidence="1 2">
    <name type="scientific">Candidatus Gallilactobacillus intestinavium</name>
    <dbReference type="NCBI Taxonomy" id="2840838"/>
    <lineage>
        <taxon>Bacteria</taxon>
        <taxon>Bacillati</taxon>
        <taxon>Bacillota</taxon>
        <taxon>Bacilli</taxon>
        <taxon>Lactobacillales</taxon>
        <taxon>Lactobacillaceae</taxon>
        <taxon>Lactobacillaceae incertae sedis</taxon>
        <taxon>Candidatus Gallilactobacillus</taxon>
    </lineage>
</organism>
<dbReference type="Proteomes" id="UP000823614">
    <property type="component" value="Unassembled WGS sequence"/>
</dbReference>
<sequence length="126" mass="14361">MLKLKNSLSIYLMKKDNDKKDLTKLNNDIIKNLSSAFGGATVVDGQGYWVDDNTLYKDDNIIVTCNYSDLSNEMKNTFLNSIKLEFEKGKQLAVSVELNGEFYILENTKDIEKLNKLLKKVLTTVK</sequence>
<dbReference type="AlphaFoldDB" id="A0A9D9E8T1"/>
<dbReference type="EMBL" id="JADIMP010000023">
    <property type="protein sequence ID" value="MBO8441069.1"/>
    <property type="molecule type" value="Genomic_DNA"/>
</dbReference>
<reference evidence="1" key="1">
    <citation type="submission" date="2020-10" db="EMBL/GenBank/DDBJ databases">
        <authorList>
            <person name="Gilroy R."/>
        </authorList>
    </citation>
    <scope>NUCLEOTIDE SEQUENCE</scope>
    <source>
        <strain evidence="1">C6-149</strain>
    </source>
</reference>
<name>A0A9D9E8T1_9LACO</name>
<gene>
    <name evidence="1" type="ORF">IAA89_01265</name>
</gene>
<evidence type="ECO:0000313" key="2">
    <source>
        <dbReference type="Proteomes" id="UP000823614"/>
    </source>
</evidence>
<protein>
    <submittedName>
        <fullName evidence="1">Uncharacterized protein</fullName>
    </submittedName>
</protein>
<comment type="caution">
    <text evidence="1">The sequence shown here is derived from an EMBL/GenBank/DDBJ whole genome shotgun (WGS) entry which is preliminary data.</text>
</comment>